<evidence type="ECO:0000259" key="2">
    <source>
        <dbReference type="Pfam" id="PF12146"/>
    </source>
</evidence>
<evidence type="ECO:0000313" key="3">
    <source>
        <dbReference type="EMBL" id="NMQ04785.1"/>
    </source>
</evidence>
<dbReference type="EMBL" id="SPMX01000012">
    <property type="protein sequence ID" value="NMQ04785.1"/>
    <property type="molecule type" value="Genomic_DNA"/>
</dbReference>
<dbReference type="SUPFAM" id="SSF53474">
    <property type="entry name" value="alpha/beta-Hydrolases"/>
    <property type="match status" value="1"/>
</dbReference>
<feature type="region of interest" description="Disordered" evidence="1">
    <location>
        <begin position="39"/>
        <end position="58"/>
    </location>
</feature>
<dbReference type="InterPro" id="IPR029058">
    <property type="entry name" value="AB_hydrolase_fold"/>
</dbReference>
<dbReference type="Proteomes" id="UP000886469">
    <property type="component" value="Unassembled WGS sequence"/>
</dbReference>
<comment type="caution">
    <text evidence="3">The sequence shown here is derived from an EMBL/GenBank/DDBJ whole genome shotgun (WGS) entry which is preliminary data.</text>
</comment>
<dbReference type="Gene3D" id="3.40.50.1820">
    <property type="entry name" value="alpha/beta hydrolase"/>
    <property type="match status" value="1"/>
</dbReference>
<proteinExistence type="predicted"/>
<sequence length="324" mass="35258">MFTTGDAVVTIPFSGCQDPGSLALLTGESASPLSRCREILGPARKPGPRGGSSTMRDPTITGYMGAADRQLFYCFDAPRRARARPFGFVLCPPSGREYVSTHRVFRQFASRLARAGFPVLRFDYFATGDSAGEDSEGSVEQWLDDVATAVNTFRNHNPGAPVWLAGLRVGASLAALHAEQHQDVDGLILWDPVVNGNRYVDQLLEAHQQRFRQTVGRDQTTSDADGMREIFGFLLSPRLESGLRAIDLATLPRAPAPQVLLMSSSPQADPDDLGNRLAALGASVDRKHVLWPELWAEGAEMNDVLMPPARVLQAMVESVQGGRR</sequence>
<keyword evidence="4" id="KW-1185">Reference proteome</keyword>
<protein>
    <recommendedName>
        <fullName evidence="2">Serine aminopeptidase S33 domain-containing protein</fullName>
    </recommendedName>
</protein>
<organism evidence="3 4">
    <name type="scientific">Candidatus Accumulibacter contiguus</name>
    <dbReference type="NCBI Taxonomy" id="2954381"/>
    <lineage>
        <taxon>Bacteria</taxon>
        <taxon>Pseudomonadati</taxon>
        <taxon>Pseudomonadota</taxon>
        <taxon>Betaproteobacteria</taxon>
        <taxon>Candidatus Accumulibacter</taxon>
    </lineage>
</organism>
<evidence type="ECO:0000256" key="1">
    <source>
        <dbReference type="SAM" id="MobiDB-lite"/>
    </source>
</evidence>
<accession>A0ABX1T885</accession>
<evidence type="ECO:0000313" key="4">
    <source>
        <dbReference type="Proteomes" id="UP000886469"/>
    </source>
</evidence>
<dbReference type="Pfam" id="PF12146">
    <property type="entry name" value="Hydrolase_4"/>
    <property type="match status" value="1"/>
</dbReference>
<reference evidence="3" key="1">
    <citation type="submission" date="2019-03" db="EMBL/GenBank/DDBJ databases">
        <title>Metabolic reconstructions from genomes of highly enriched 'Candidatus Accumulibacter' and 'Candidatus Competibacter' bioreactor populations.</title>
        <authorList>
            <person name="Annavajhala M.K."/>
            <person name="Welles L."/>
            <person name="Abbas B."/>
            <person name="Sorokin D."/>
            <person name="Park H."/>
            <person name="Van Loosdrecht M."/>
            <person name="Chandran K."/>
        </authorList>
    </citation>
    <scope>NUCLEOTIDE SEQUENCE</scope>
    <source>
        <strain evidence="3">SBR_L</strain>
    </source>
</reference>
<feature type="domain" description="Serine aminopeptidase S33" evidence="2">
    <location>
        <begin position="103"/>
        <end position="211"/>
    </location>
</feature>
<dbReference type="InterPro" id="IPR022742">
    <property type="entry name" value="Hydrolase_4"/>
</dbReference>
<gene>
    <name evidence="3" type="ORF">E4Q08_05690</name>
</gene>
<name>A0ABX1T885_9PROT</name>